<feature type="transmembrane region" description="Helical" evidence="2">
    <location>
        <begin position="7"/>
        <end position="23"/>
    </location>
</feature>
<evidence type="ECO:0000313" key="4">
    <source>
        <dbReference type="EMBL" id="MFD2187704.1"/>
    </source>
</evidence>
<evidence type="ECO:0000256" key="2">
    <source>
        <dbReference type="SAM" id="Phobius"/>
    </source>
</evidence>
<reference evidence="5" key="1">
    <citation type="journal article" date="2019" name="Int. J. Syst. Evol. Microbiol.">
        <title>The Global Catalogue of Microorganisms (GCM) 10K type strain sequencing project: providing services to taxonomists for standard genome sequencing and annotation.</title>
        <authorList>
            <consortium name="The Broad Institute Genomics Platform"/>
            <consortium name="The Broad Institute Genome Sequencing Center for Infectious Disease"/>
            <person name="Wu L."/>
            <person name="Ma J."/>
        </authorList>
    </citation>
    <scope>NUCLEOTIDE SEQUENCE [LARGE SCALE GENOMIC DNA]</scope>
    <source>
        <strain evidence="5">DT92</strain>
    </source>
</reference>
<feature type="domain" description="Thioredoxin" evidence="3">
    <location>
        <begin position="28"/>
        <end position="166"/>
    </location>
</feature>
<dbReference type="InterPro" id="IPR050553">
    <property type="entry name" value="Thioredoxin_ResA/DsbE_sf"/>
</dbReference>
<protein>
    <submittedName>
        <fullName evidence="4">TlpA family protein disulfide reductase</fullName>
    </submittedName>
</protein>
<dbReference type="PANTHER" id="PTHR42852:SF13">
    <property type="entry name" value="PROTEIN DIPZ"/>
    <property type="match status" value="1"/>
</dbReference>
<dbReference type="PANTHER" id="PTHR42852">
    <property type="entry name" value="THIOL:DISULFIDE INTERCHANGE PROTEIN DSBE"/>
    <property type="match status" value="1"/>
</dbReference>
<dbReference type="RefSeq" id="WP_378320715.1">
    <property type="nucleotide sequence ID" value="NZ_JBHUHY010000015.1"/>
</dbReference>
<dbReference type="InterPro" id="IPR036249">
    <property type="entry name" value="Thioredoxin-like_sf"/>
</dbReference>
<keyword evidence="5" id="KW-1185">Reference proteome</keyword>
<dbReference type="InterPro" id="IPR017937">
    <property type="entry name" value="Thioredoxin_CS"/>
</dbReference>
<dbReference type="PROSITE" id="PS51352">
    <property type="entry name" value="THIOREDOXIN_2"/>
    <property type="match status" value="1"/>
</dbReference>
<comment type="caution">
    <text evidence="4">The sequence shown here is derived from an EMBL/GenBank/DDBJ whole genome shotgun (WGS) entry which is preliminary data.</text>
</comment>
<dbReference type="SUPFAM" id="SSF52833">
    <property type="entry name" value="Thioredoxin-like"/>
    <property type="match status" value="1"/>
</dbReference>
<dbReference type="InterPro" id="IPR000866">
    <property type="entry name" value="AhpC/TSA"/>
</dbReference>
<proteinExistence type="predicted"/>
<dbReference type="Proteomes" id="UP001597344">
    <property type="component" value="Unassembled WGS sequence"/>
</dbReference>
<evidence type="ECO:0000256" key="1">
    <source>
        <dbReference type="ARBA" id="ARBA00023284"/>
    </source>
</evidence>
<accession>A0ABW5AXH4</accession>
<dbReference type="InterPro" id="IPR013766">
    <property type="entry name" value="Thioredoxin_domain"/>
</dbReference>
<keyword evidence="2" id="KW-0472">Membrane</keyword>
<keyword evidence="1" id="KW-0676">Redox-active center</keyword>
<evidence type="ECO:0000313" key="5">
    <source>
        <dbReference type="Proteomes" id="UP001597344"/>
    </source>
</evidence>
<sequence length="166" mass="19104">MKKILQYLLLGIFLLIGLSYLYLKYFTIEDGEQAPDFETTLVDGTPFRLSDLHGQYVLLDFWGSWCAPCLRESPQLVSIYDSYANNLVIVTIALEKNDKTWRKAADKFGFVWKHQIVEENQFVLMSSIARKYGVTEIPAKFLISPNGELMGRYSLKKIDSLFSSKK</sequence>
<dbReference type="CDD" id="cd02966">
    <property type="entry name" value="TlpA_like_family"/>
    <property type="match status" value="1"/>
</dbReference>
<dbReference type="Gene3D" id="3.40.30.10">
    <property type="entry name" value="Glutaredoxin"/>
    <property type="match status" value="1"/>
</dbReference>
<organism evidence="4 5">
    <name type="scientific">Aquimarina celericrescens</name>
    <dbReference type="NCBI Taxonomy" id="1964542"/>
    <lineage>
        <taxon>Bacteria</taxon>
        <taxon>Pseudomonadati</taxon>
        <taxon>Bacteroidota</taxon>
        <taxon>Flavobacteriia</taxon>
        <taxon>Flavobacteriales</taxon>
        <taxon>Flavobacteriaceae</taxon>
        <taxon>Aquimarina</taxon>
    </lineage>
</organism>
<dbReference type="EMBL" id="JBHUHY010000015">
    <property type="protein sequence ID" value="MFD2187704.1"/>
    <property type="molecule type" value="Genomic_DNA"/>
</dbReference>
<name>A0ABW5AXH4_9FLAO</name>
<keyword evidence="2" id="KW-1133">Transmembrane helix</keyword>
<gene>
    <name evidence="4" type="ORF">ACFSJT_12955</name>
</gene>
<dbReference type="PROSITE" id="PS00194">
    <property type="entry name" value="THIOREDOXIN_1"/>
    <property type="match status" value="1"/>
</dbReference>
<dbReference type="Pfam" id="PF00578">
    <property type="entry name" value="AhpC-TSA"/>
    <property type="match status" value="1"/>
</dbReference>
<keyword evidence="2" id="KW-0812">Transmembrane</keyword>
<evidence type="ECO:0000259" key="3">
    <source>
        <dbReference type="PROSITE" id="PS51352"/>
    </source>
</evidence>